<dbReference type="EMBL" id="KL142371">
    <property type="protein sequence ID" value="KDR81243.1"/>
    <property type="molecule type" value="Genomic_DNA"/>
</dbReference>
<dbReference type="GO" id="GO:0003676">
    <property type="term" value="F:nucleic acid binding"/>
    <property type="evidence" value="ECO:0007669"/>
    <property type="project" value="InterPro"/>
</dbReference>
<dbReference type="STRING" id="685588.A0A067TQI2"/>
<dbReference type="InterPro" id="IPR011545">
    <property type="entry name" value="DEAD/DEAH_box_helicase_dom"/>
</dbReference>
<sequence length="322" mass="35410">MNTSHGTAIFVWATFGRSHLPAFAPGPCIRIQDTDTSPFPGSNAANLNRHHDILLNSHLCPLRNPSILAHPSFSADSRRRGQHIRRLVDKPRLRNRKLRCFTCLKLVSGTLDGTDIFCCTATGDGKSAAFTIPCLVLLEYNKNPESYPQGLPTRAKPTGVVITPTKGLANDIVDELSKLNVSGFSHCAKTLTEARKTGVCLAEEVKECNRCKVLCVDPGQLRDKEWREITESPTFRSNVLFACVNEAIPYTLDRHICPFLLSDTFKMTLQIKSAGLAVVKAYGSTCSSALLCNSSFVNRTILLNVVDDQNTSPSRLVQSHPE</sequence>
<accession>A0A067TQI2</accession>
<dbReference type="HOGENOM" id="CLU_863420_0_0_1"/>
<reference evidence="3" key="1">
    <citation type="journal article" date="2014" name="Proc. Natl. Acad. Sci. U.S.A.">
        <title>Extensive sampling of basidiomycete genomes demonstrates inadequacy of the white-rot/brown-rot paradigm for wood decay fungi.</title>
        <authorList>
            <person name="Riley R."/>
            <person name="Salamov A.A."/>
            <person name="Brown D.W."/>
            <person name="Nagy L.G."/>
            <person name="Floudas D."/>
            <person name="Held B.W."/>
            <person name="Levasseur A."/>
            <person name="Lombard V."/>
            <person name="Morin E."/>
            <person name="Otillar R."/>
            <person name="Lindquist E.A."/>
            <person name="Sun H."/>
            <person name="LaButti K.M."/>
            <person name="Schmutz J."/>
            <person name="Jabbour D."/>
            <person name="Luo H."/>
            <person name="Baker S.E."/>
            <person name="Pisabarro A.G."/>
            <person name="Walton J.D."/>
            <person name="Blanchette R.A."/>
            <person name="Henrissat B."/>
            <person name="Martin F."/>
            <person name="Cullen D."/>
            <person name="Hibbett D.S."/>
            <person name="Grigoriev I.V."/>
        </authorList>
    </citation>
    <scope>NUCLEOTIDE SEQUENCE [LARGE SCALE GENOMIC DNA]</scope>
    <source>
        <strain evidence="3">CBS 339.88</strain>
    </source>
</reference>
<dbReference type="Gene3D" id="3.40.50.300">
    <property type="entry name" value="P-loop containing nucleotide triphosphate hydrolases"/>
    <property type="match status" value="1"/>
</dbReference>
<keyword evidence="3" id="KW-1185">Reference proteome</keyword>
<dbReference type="InterPro" id="IPR027417">
    <property type="entry name" value="P-loop_NTPase"/>
</dbReference>
<evidence type="ECO:0000313" key="2">
    <source>
        <dbReference type="EMBL" id="KDR81243.1"/>
    </source>
</evidence>
<feature type="domain" description="DEAD/DEAH-box helicase" evidence="1">
    <location>
        <begin position="110"/>
        <end position="223"/>
    </location>
</feature>
<proteinExistence type="predicted"/>
<protein>
    <recommendedName>
        <fullName evidence="1">DEAD/DEAH-box helicase domain-containing protein</fullName>
    </recommendedName>
</protein>
<dbReference type="Proteomes" id="UP000027222">
    <property type="component" value="Unassembled WGS sequence"/>
</dbReference>
<dbReference type="Pfam" id="PF00270">
    <property type="entry name" value="DEAD"/>
    <property type="match status" value="1"/>
</dbReference>
<evidence type="ECO:0000313" key="3">
    <source>
        <dbReference type="Proteomes" id="UP000027222"/>
    </source>
</evidence>
<organism evidence="2 3">
    <name type="scientific">Galerina marginata (strain CBS 339.88)</name>
    <dbReference type="NCBI Taxonomy" id="685588"/>
    <lineage>
        <taxon>Eukaryota</taxon>
        <taxon>Fungi</taxon>
        <taxon>Dikarya</taxon>
        <taxon>Basidiomycota</taxon>
        <taxon>Agaricomycotina</taxon>
        <taxon>Agaricomycetes</taxon>
        <taxon>Agaricomycetidae</taxon>
        <taxon>Agaricales</taxon>
        <taxon>Agaricineae</taxon>
        <taxon>Strophariaceae</taxon>
        <taxon>Galerina</taxon>
    </lineage>
</organism>
<dbReference type="AlphaFoldDB" id="A0A067TQI2"/>
<gene>
    <name evidence="2" type="ORF">GALMADRAFT_208044</name>
</gene>
<dbReference type="SUPFAM" id="SSF52540">
    <property type="entry name" value="P-loop containing nucleoside triphosphate hydrolases"/>
    <property type="match status" value="1"/>
</dbReference>
<dbReference type="GO" id="GO:0005524">
    <property type="term" value="F:ATP binding"/>
    <property type="evidence" value="ECO:0007669"/>
    <property type="project" value="InterPro"/>
</dbReference>
<dbReference type="OrthoDB" id="3260945at2759"/>
<evidence type="ECO:0000259" key="1">
    <source>
        <dbReference type="Pfam" id="PF00270"/>
    </source>
</evidence>
<name>A0A067TQI2_GALM3</name>